<dbReference type="AlphaFoldDB" id="A0A0B5FS85"/>
<evidence type="ECO:0000256" key="11">
    <source>
        <dbReference type="ARBA" id="ARBA00022884"/>
    </source>
</evidence>
<dbReference type="Pfam" id="PF17759">
    <property type="entry name" value="tRNA_synthFbeta"/>
    <property type="match status" value="1"/>
</dbReference>
<comment type="similarity">
    <text evidence="2 15">Belongs to the phenylalanyl-tRNA synthetase beta subunit family. Type 1 subfamily.</text>
</comment>
<dbReference type="SUPFAM" id="SSF54991">
    <property type="entry name" value="Anticodon-binding domain of PheRS"/>
    <property type="match status" value="1"/>
</dbReference>
<keyword evidence="11 16" id="KW-0694">RNA-binding</keyword>
<evidence type="ECO:0000256" key="4">
    <source>
        <dbReference type="ARBA" id="ARBA00022490"/>
    </source>
</evidence>
<dbReference type="SUPFAM" id="SSF46955">
    <property type="entry name" value="Putative DNA-binding domain"/>
    <property type="match status" value="1"/>
</dbReference>
<dbReference type="Gene3D" id="2.40.50.140">
    <property type="entry name" value="Nucleic acid-binding proteins"/>
    <property type="match status" value="1"/>
</dbReference>
<dbReference type="CDD" id="cd00769">
    <property type="entry name" value="PheRS_beta_core"/>
    <property type="match status" value="1"/>
</dbReference>
<evidence type="ECO:0000256" key="9">
    <source>
        <dbReference type="ARBA" id="ARBA00022840"/>
    </source>
</evidence>
<proteinExistence type="inferred from homology"/>
<comment type="catalytic activity">
    <reaction evidence="14 15">
        <text>tRNA(Phe) + L-phenylalanine + ATP = L-phenylalanyl-tRNA(Phe) + AMP + diphosphate + H(+)</text>
        <dbReference type="Rhea" id="RHEA:19413"/>
        <dbReference type="Rhea" id="RHEA-COMP:9668"/>
        <dbReference type="Rhea" id="RHEA-COMP:9699"/>
        <dbReference type="ChEBI" id="CHEBI:15378"/>
        <dbReference type="ChEBI" id="CHEBI:30616"/>
        <dbReference type="ChEBI" id="CHEBI:33019"/>
        <dbReference type="ChEBI" id="CHEBI:58095"/>
        <dbReference type="ChEBI" id="CHEBI:78442"/>
        <dbReference type="ChEBI" id="CHEBI:78531"/>
        <dbReference type="ChEBI" id="CHEBI:456215"/>
        <dbReference type="EC" id="6.1.1.20"/>
    </reaction>
</comment>
<dbReference type="HAMAP" id="MF_00283">
    <property type="entry name" value="Phe_tRNA_synth_beta1"/>
    <property type="match status" value="1"/>
</dbReference>
<dbReference type="PROSITE" id="PS51483">
    <property type="entry name" value="B5"/>
    <property type="match status" value="1"/>
</dbReference>
<keyword evidence="9 15" id="KW-0067">ATP-binding</keyword>
<dbReference type="InterPro" id="IPR020825">
    <property type="entry name" value="Phe-tRNA_synthase-like_B3/B4"/>
</dbReference>
<evidence type="ECO:0000259" key="19">
    <source>
        <dbReference type="PROSITE" id="PS51483"/>
    </source>
</evidence>
<dbReference type="SMART" id="SM00896">
    <property type="entry name" value="FDX-ACB"/>
    <property type="match status" value="1"/>
</dbReference>
<evidence type="ECO:0000256" key="14">
    <source>
        <dbReference type="ARBA" id="ARBA00049255"/>
    </source>
</evidence>
<dbReference type="Pfam" id="PF03483">
    <property type="entry name" value="B3_4"/>
    <property type="match status" value="1"/>
</dbReference>
<dbReference type="GO" id="GO:0005524">
    <property type="term" value="F:ATP binding"/>
    <property type="evidence" value="ECO:0007669"/>
    <property type="project" value="UniProtKB-UniRule"/>
</dbReference>
<dbReference type="InterPro" id="IPR005146">
    <property type="entry name" value="B3/B4_tRNA-bd"/>
</dbReference>
<dbReference type="InterPro" id="IPR012340">
    <property type="entry name" value="NA-bd_OB-fold"/>
</dbReference>
<dbReference type="PROSITE" id="PS50886">
    <property type="entry name" value="TRBD"/>
    <property type="match status" value="1"/>
</dbReference>
<organism evidence="20 21">
    <name type="scientific">Geoalkalibacter subterraneus</name>
    <dbReference type="NCBI Taxonomy" id="483547"/>
    <lineage>
        <taxon>Bacteria</taxon>
        <taxon>Pseudomonadati</taxon>
        <taxon>Thermodesulfobacteriota</taxon>
        <taxon>Desulfuromonadia</taxon>
        <taxon>Desulfuromonadales</taxon>
        <taxon>Geoalkalibacteraceae</taxon>
        <taxon>Geoalkalibacter</taxon>
    </lineage>
</organism>
<dbReference type="InterPro" id="IPR005147">
    <property type="entry name" value="tRNA_synthase_B5-dom"/>
</dbReference>
<protein>
    <recommendedName>
        <fullName evidence="15">Phenylalanine--tRNA ligase beta subunit</fullName>
        <ecNumber evidence="15">6.1.1.20</ecNumber>
    </recommendedName>
    <alternativeName>
        <fullName evidence="15">Phenylalanyl-tRNA synthetase beta subunit</fullName>
        <shortName evidence="15">PheRS</shortName>
    </alternativeName>
</protein>
<dbReference type="SMART" id="SM00873">
    <property type="entry name" value="B3_4"/>
    <property type="match status" value="1"/>
</dbReference>
<dbReference type="SUPFAM" id="SSF50249">
    <property type="entry name" value="Nucleic acid-binding proteins"/>
    <property type="match status" value="1"/>
</dbReference>
<dbReference type="CDD" id="cd02796">
    <property type="entry name" value="tRNA_bind_bactPheRS"/>
    <property type="match status" value="1"/>
</dbReference>
<evidence type="ECO:0000256" key="2">
    <source>
        <dbReference type="ARBA" id="ARBA00008653"/>
    </source>
</evidence>
<dbReference type="InterPro" id="IPR002547">
    <property type="entry name" value="tRNA-bd_dom"/>
</dbReference>
<dbReference type="NCBIfam" id="NF045760">
    <property type="entry name" value="YtpR"/>
    <property type="match status" value="1"/>
</dbReference>
<dbReference type="RefSeq" id="WP_040200090.1">
    <property type="nucleotide sequence ID" value="NZ_CP010311.1"/>
</dbReference>
<sequence length="806" mass="88522">MIVTYNWLKEFVDCDLAPDELSHRLTMAGLEVDAMDVLGEGLDTVVVARLLSVESHPDADRLTLCQVDAGGGDPVQVVCGATNHKTGDLVAFAQVGTVLPGDFKIKKSKIRGQVSFGMLCSEKELGLAEEAEGIMILPADLPLGKPVFDALGLKDVRFELGLTPNRADCLSVVGVAREVAAICGKPMRLPQVSVKEEGEPIAERTSVTIEEPGMCPRYAARLIRDVRIGSSPAWLVRRLESVGQRSINNVVDVTNYVLMELGHPLHAFDFRLLRGGRIVVRRAGDNQKFTTLDGQERILNSGDLTICDADGPVALAGIMGGENSEIQPDTVDILLESAYFNPPTIRRTSKRLGIHSESSHRFERGADVDMVPIALDRAAELIRETAGGAISQGALDVYPAPIAEKSLRIHTDKTQRLLGVRIDTLEIKRLLETIGFSCHLEDGAPEGIVHVNVPNCRPDIEREVDLIEEVARLNGYDQIPTTMPAGRVVCHPDSPLRRIEQALRNAMVACGFSEVINYSFNAPAALDRIALPEQDERRSQVRLLNPLTEEQSVMRTTLVPSVLQNVAQNLARRSAGDLRLFELRPVFLPDGGDDLPREVPHLVFALSGRRSPLGWAQSSEPVDFFDLKGVVEELMEQLRLDSVEYSPDQGESFLHPGKSCALTCNQVVLGLLGEVHPQVLKEFEIEQPVYICDLDLSAIADVAGNPVVFKELSRFPGVDRDSALLVDEEIEARRILDAALNARARDVEDVVLFDVYRGKGIPQGKKSIAIRVRYRRADKTLTDEEVAKSHSRIIKALENELGAEIR</sequence>
<keyword evidence="21" id="KW-1185">Reference proteome</keyword>
<keyword evidence="10 15" id="KW-0460">Magnesium</keyword>
<evidence type="ECO:0000256" key="7">
    <source>
        <dbReference type="ARBA" id="ARBA00022723"/>
    </source>
</evidence>
<dbReference type="Pfam" id="PF01588">
    <property type="entry name" value="tRNA_bind"/>
    <property type="match status" value="1"/>
</dbReference>
<evidence type="ECO:0000256" key="8">
    <source>
        <dbReference type="ARBA" id="ARBA00022741"/>
    </source>
</evidence>
<evidence type="ECO:0000256" key="16">
    <source>
        <dbReference type="PROSITE-ProRule" id="PRU00209"/>
    </source>
</evidence>
<evidence type="ECO:0000256" key="1">
    <source>
        <dbReference type="ARBA" id="ARBA00004496"/>
    </source>
</evidence>
<dbReference type="InterPro" id="IPR005121">
    <property type="entry name" value="Fdx_antiC-bd"/>
</dbReference>
<keyword evidence="12 15" id="KW-0648">Protein biosynthesis</keyword>
<dbReference type="Gene3D" id="3.50.40.10">
    <property type="entry name" value="Phenylalanyl-trna Synthetase, Chain B, domain 3"/>
    <property type="match status" value="1"/>
</dbReference>
<evidence type="ECO:0000256" key="13">
    <source>
        <dbReference type="ARBA" id="ARBA00023146"/>
    </source>
</evidence>
<reference evidence="20 21" key="1">
    <citation type="journal article" date="2015" name="Genome Announc.">
        <title>Genomes of Geoalkalibacter ferrihydriticus Z-0531T and Geoalkalibacter subterraneus Red1T, Two Haloalkaliphilic Metal-Reducing Deltaproteobacteria.</title>
        <authorList>
            <person name="Badalamenti J.P."/>
            <person name="Krajmalnik-Brown R."/>
            <person name="Torres C.I."/>
            <person name="Bond D.R."/>
        </authorList>
    </citation>
    <scope>NUCLEOTIDE SEQUENCE [LARGE SCALE GENOMIC DNA]</scope>
    <source>
        <strain evidence="20 21">Red1</strain>
    </source>
</reference>
<dbReference type="InterPro" id="IPR041616">
    <property type="entry name" value="PheRS_beta_core"/>
</dbReference>
<evidence type="ECO:0000256" key="10">
    <source>
        <dbReference type="ARBA" id="ARBA00022842"/>
    </source>
</evidence>
<dbReference type="InterPro" id="IPR009061">
    <property type="entry name" value="DNA-bd_dom_put_sf"/>
</dbReference>
<evidence type="ECO:0000256" key="12">
    <source>
        <dbReference type="ARBA" id="ARBA00022917"/>
    </source>
</evidence>
<evidence type="ECO:0000256" key="5">
    <source>
        <dbReference type="ARBA" id="ARBA00022555"/>
    </source>
</evidence>
<evidence type="ECO:0000256" key="3">
    <source>
        <dbReference type="ARBA" id="ARBA00011209"/>
    </source>
</evidence>
<dbReference type="FunFam" id="2.40.50.140:FF:000045">
    <property type="entry name" value="Phenylalanine--tRNA ligase beta subunit"/>
    <property type="match status" value="1"/>
</dbReference>
<dbReference type="GO" id="GO:0009328">
    <property type="term" value="C:phenylalanine-tRNA ligase complex"/>
    <property type="evidence" value="ECO:0007669"/>
    <property type="project" value="TreeGrafter"/>
</dbReference>
<dbReference type="InterPro" id="IPR004532">
    <property type="entry name" value="Phe-tRNA-ligase_IIc_bsu_bact"/>
</dbReference>
<dbReference type="InterPro" id="IPR045864">
    <property type="entry name" value="aa-tRNA-synth_II/BPL/LPL"/>
</dbReference>
<dbReference type="Gene3D" id="3.30.70.380">
    <property type="entry name" value="Ferrodoxin-fold anticodon-binding domain"/>
    <property type="match status" value="1"/>
</dbReference>
<dbReference type="FunFam" id="3.30.70.380:FF:000001">
    <property type="entry name" value="Phenylalanine--tRNA ligase beta subunit"/>
    <property type="match status" value="1"/>
</dbReference>
<feature type="binding site" evidence="15">
    <location>
        <position position="459"/>
    </location>
    <ligand>
        <name>Mg(2+)</name>
        <dbReference type="ChEBI" id="CHEBI:18420"/>
        <note>shared with alpha subunit</note>
    </ligand>
</feature>
<dbReference type="PANTHER" id="PTHR10947">
    <property type="entry name" value="PHENYLALANYL-TRNA SYNTHETASE BETA CHAIN AND LEUCINE-RICH REPEAT-CONTAINING PROTEIN 47"/>
    <property type="match status" value="1"/>
</dbReference>
<comment type="cofactor">
    <cofactor evidence="15">
        <name>Mg(2+)</name>
        <dbReference type="ChEBI" id="CHEBI:18420"/>
    </cofactor>
    <text evidence="15">Binds 2 magnesium ions per tetramer.</text>
</comment>
<evidence type="ECO:0000259" key="18">
    <source>
        <dbReference type="PROSITE" id="PS51447"/>
    </source>
</evidence>
<dbReference type="SUPFAM" id="SSF56037">
    <property type="entry name" value="PheT/TilS domain"/>
    <property type="match status" value="1"/>
</dbReference>
<dbReference type="SMART" id="SM00874">
    <property type="entry name" value="B5"/>
    <property type="match status" value="1"/>
</dbReference>
<evidence type="ECO:0000259" key="17">
    <source>
        <dbReference type="PROSITE" id="PS50886"/>
    </source>
</evidence>
<feature type="binding site" evidence="15">
    <location>
        <position position="465"/>
    </location>
    <ligand>
        <name>Mg(2+)</name>
        <dbReference type="ChEBI" id="CHEBI:18420"/>
        <note>shared with alpha subunit</note>
    </ligand>
</feature>
<dbReference type="OrthoDB" id="9805455at2"/>
<comment type="subunit">
    <text evidence="3 15">Tetramer of two alpha and two beta subunits.</text>
</comment>
<dbReference type="InterPro" id="IPR036690">
    <property type="entry name" value="Fdx_antiC-bd_sf"/>
</dbReference>
<dbReference type="PANTHER" id="PTHR10947:SF0">
    <property type="entry name" value="PHENYLALANINE--TRNA LIGASE BETA SUBUNIT"/>
    <property type="match status" value="1"/>
</dbReference>
<keyword evidence="7 15" id="KW-0479">Metal-binding</keyword>
<name>A0A0B5FS85_9BACT</name>
<dbReference type="GO" id="GO:0000049">
    <property type="term" value="F:tRNA binding"/>
    <property type="evidence" value="ECO:0007669"/>
    <property type="project" value="UniProtKB-UniRule"/>
</dbReference>
<dbReference type="PROSITE" id="PS51447">
    <property type="entry name" value="FDX_ACB"/>
    <property type="match status" value="1"/>
</dbReference>
<dbReference type="Proteomes" id="UP000035036">
    <property type="component" value="Chromosome"/>
</dbReference>
<dbReference type="Pfam" id="PF03484">
    <property type="entry name" value="B5"/>
    <property type="match status" value="1"/>
</dbReference>
<feature type="domain" description="TRNA-binding" evidence="17">
    <location>
        <begin position="39"/>
        <end position="148"/>
    </location>
</feature>
<comment type="subcellular location">
    <subcellularLocation>
        <location evidence="1 15">Cytoplasm</location>
    </subcellularLocation>
</comment>
<dbReference type="GO" id="GO:0004826">
    <property type="term" value="F:phenylalanine-tRNA ligase activity"/>
    <property type="evidence" value="ECO:0007669"/>
    <property type="project" value="UniProtKB-UniRule"/>
</dbReference>
<keyword evidence="5 16" id="KW-0820">tRNA-binding</keyword>
<dbReference type="STRING" id="483547.GSUB_07765"/>
<dbReference type="KEGG" id="gsb:GSUB_07765"/>
<dbReference type="Gene3D" id="3.30.56.10">
    <property type="match status" value="2"/>
</dbReference>
<evidence type="ECO:0000313" key="20">
    <source>
        <dbReference type="EMBL" id="AJF06461.1"/>
    </source>
</evidence>
<feature type="binding site" evidence="15">
    <location>
        <position position="469"/>
    </location>
    <ligand>
        <name>Mg(2+)</name>
        <dbReference type="ChEBI" id="CHEBI:18420"/>
        <note>shared with alpha subunit</note>
    </ligand>
</feature>
<feature type="domain" description="FDX-ACB" evidence="18">
    <location>
        <begin position="713"/>
        <end position="806"/>
    </location>
</feature>
<dbReference type="Pfam" id="PF03147">
    <property type="entry name" value="FDX-ACB"/>
    <property type="match status" value="1"/>
</dbReference>
<evidence type="ECO:0000313" key="21">
    <source>
        <dbReference type="Proteomes" id="UP000035036"/>
    </source>
</evidence>
<dbReference type="SUPFAM" id="SSF55681">
    <property type="entry name" value="Class II aaRS and biotin synthetases"/>
    <property type="match status" value="1"/>
</dbReference>
<keyword evidence="4 15" id="KW-0963">Cytoplasm</keyword>
<feature type="domain" description="B5" evidence="19">
    <location>
        <begin position="402"/>
        <end position="481"/>
    </location>
</feature>
<keyword evidence="8 15" id="KW-0547">Nucleotide-binding</keyword>
<dbReference type="InterPro" id="IPR033714">
    <property type="entry name" value="tRNA_bind_bactPheRS"/>
</dbReference>
<dbReference type="Gene3D" id="3.30.930.10">
    <property type="entry name" value="Bira Bifunctional Protein, Domain 2"/>
    <property type="match status" value="1"/>
</dbReference>
<keyword evidence="6 15" id="KW-0436">Ligase</keyword>
<dbReference type="GO" id="GO:0000287">
    <property type="term" value="F:magnesium ion binding"/>
    <property type="evidence" value="ECO:0007669"/>
    <property type="project" value="UniProtKB-UniRule"/>
</dbReference>
<dbReference type="EMBL" id="CP010311">
    <property type="protein sequence ID" value="AJF06461.1"/>
    <property type="molecule type" value="Genomic_DNA"/>
</dbReference>
<dbReference type="EC" id="6.1.1.20" evidence="15"/>
<accession>A0A0B5FS85</accession>
<keyword evidence="13 15" id="KW-0030">Aminoacyl-tRNA synthetase</keyword>
<dbReference type="FunFam" id="3.50.40.10:FF:000001">
    <property type="entry name" value="Phenylalanine--tRNA ligase beta subunit"/>
    <property type="match status" value="1"/>
</dbReference>
<dbReference type="GO" id="GO:0006432">
    <property type="term" value="P:phenylalanyl-tRNA aminoacylation"/>
    <property type="evidence" value="ECO:0007669"/>
    <property type="project" value="UniProtKB-UniRule"/>
</dbReference>
<evidence type="ECO:0000256" key="15">
    <source>
        <dbReference type="HAMAP-Rule" id="MF_00283"/>
    </source>
</evidence>
<dbReference type="NCBIfam" id="TIGR00472">
    <property type="entry name" value="pheT_bact"/>
    <property type="match status" value="1"/>
</dbReference>
<dbReference type="HOGENOM" id="CLU_016891_0_0_7"/>
<dbReference type="InterPro" id="IPR045060">
    <property type="entry name" value="Phe-tRNA-ligase_IIc_bsu"/>
</dbReference>
<gene>
    <name evidence="15" type="primary">pheT</name>
    <name evidence="20" type="ORF">GSUB_07765</name>
</gene>
<evidence type="ECO:0000256" key="6">
    <source>
        <dbReference type="ARBA" id="ARBA00022598"/>
    </source>
</evidence>
<feature type="binding site" evidence="15">
    <location>
        <position position="468"/>
    </location>
    <ligand>
        <name>Mg(2+)</name>
        <dbReference type="ChEBI" id="CHEBI:18420"/>
        <note>shared with alpha subunit</note>
    </ligand>
</feature>